<feature type="transmembrane region" description="Helical" evidence="6">
    <location>
        <begin position="125"/>
        <end position="145"/>
    </location>
</feature>
<protein>
    <recommendedName>
        <fullName evidence="8">Sulfate exporter family transporter</fullName>
    </recommendedName>
</protein>
<comment type="subcellular location">
    <subcellularLocation>
        <location evidence="1">Cell membrane</location>
        <topology evidence="1">Multi-pass membrane protein</topology>
    </subcellularLocation>
</comment>
<evidence type="ECO:0008006" key="8">
    <source>
        <dbReference type="Google" id="ProtNLM"/>
    </source>
</evidence>
<evidence type="ECO:0000256" key="5">
    <source>
        <dbReference type="ARBA" id="ARBA00023136"/>
    </source>
</evidence>
<name>A0A644XST6_9ZZZZ</name>
<evidence type="ECO:0000256" key="1">
    <source>
        <dbReference type="ARBA" id="ARBA00004651"/>
    </source>
</evidence>
<feature type="transmembrane region" description="Helical" evidence="6">
    <location>
        <begin position="151"/>
        <end position="172"/>
    </location>
</feature>
<keyword evidence="2" id="KW-1003">Cell membrane</keyword>
<dbReference type="GO" id="GO:0005886">
    <property type="term" value="C:plasma membrane"/>
    <property type="evidence" value="ECO:0007669"/>
    <property type="project" value="UniProtKB-SubCell"/>
</dbReference>
<evidence type="ECO:0000256" key="3">
    <source>
        <dbReference type="ARBA" id="ARBA00022692"/>
    </source>
</evidence>
<organism evidence="7">
    <name type="scientific">bioreactor metagenome</name>
    <dbReference type="NCBI Taxonomy" id="1076179"/>
    <lineage>
        <taxon>unclassified sequences</taxon>
        <taxon>metagenomes</taxon>
        <taxon>ecological metagenomes</taxon>
    </lineage>
</organism>
<feature type="transmembrane region" description="Helical" evidence="6">
    <location>
        <begin position="253"/>
        <end position="272"/>
    </location>
</feature>
<dbReference type="PANTHER" id="PTHR30106">
    <property type="entry name" value="INNER MEMBRANE PROTEIN YEIH-RELATED"/>
    <property type="match status" value="1"/>
</dbReference>
<keyword evidence="3 6" id="KW-0812">Transmembrane</keyword>
<dbReference type="EMBL" id="VSSQ01002750">
    <property type="protein sequence ID" value="MPM17194.1"/>
    <property type="molecule type" value="Genomic_DNA"/>
</dbReference>
<evidence type="ECO:0000256" key="2">
    <source>
        <dbReference type="ARBA" id="ARBA00022475"/>
    </source>
</evidence>
<evidence type="ECO:0000256" key="6">
    <source>
        <dbReference type="SAM" id="Phobius"/>
    </source>
</evidence>
<evidence type="ECO:0000313" key="7">
    <source>
        <dbReference type="EMBL" id="MPM17194.1"/>
    </source>
</evidence>
<dbReference type="InterPro" id="IPR018383">
    <property type="entry name" value="UPF0324_pro"/>
</dbReference>
<comment type="caution">
    <text evidence="7">The sequence shown here is derived from an EMBL/GenBank/DDBJ whole genome shotgun (WGS) entry which is preliminary data.</text>
</comment>
<feature type="transmembrane region" description="Helical" evidence="6">
    <location>
        <begin position="223"/>
        <end position="241"/>
    </location>
</feature>
<dbReference type="AlphaFoldDB" id="A0A644XST6"/>
<dbReference type="PANTHER" id="PTHR30106:SF1">
    <property type="entry name" value="UPF0324 MEMBRANE PROTEIN FN0533"/>
    <property type="match status" value="1"/>
</dbReference>
<feature type="transmembrane region" description="Helical" evidence="6">
    <location>
        <begin position="309"/>
        <end position="330"/>
    </location>
</feature>
<gene>
    <name evidence="7" type="ORF">SDC9_63582</name>
</gene>
<keyword evidence="5 6" id="KW-0472">Membrane</keyword>
<proteinExistence type="predicted"/>
<evidence type="ECO:0000256" key="4">
    <source>
        <dbReference type="ARBA" id="ARBA00022989"/>
    </source>
</evidence>
<feature type="transmembrane region" description="Helical" evidence="6">
    <location>
        <begin position="94"/>
        <end position="113"/>
    </location>
</feature>
<dbReference type="Pfam" id="PF03601">
    <property type="entry name" value="Cons_hypoth698"/>
    <property type="match status" value="1"/>
</dbReference>
<keyword evidence="4 6" id="KW-1133">Transmembrane helix</keyword>
<sequence length="340" mass="35705">MQTRNASLSYLPGLLLALALAGASTYLATFIPSGIISASVIALFMGMLLRTIKQPGKQLQKGINFTSKRLLKVAIVLLGASLDITTIMQVGTRSLMIMVFTLATCFGIGHFVGKALHLNWKMSNLISAGTGICGGSAIAALAPVIDAEDRDIAFALSATFLFDMVMILLFPLMGQTLGMTDTAYGLWAGTAVNDTSSVVAAGYGFSEAAGDYAVMVKLTRTLAIIPTVLVFGAINFHASGVGKCKKGQVKASIPYFIVLFLVMAGLNSLGIIPESLSAMLKTLSKFLMVTALAAIGLKTSLGDLRASGGAAMFHGFIISLLVVVVAYLVIYAQQEVLFLI</sequence>
<feature type="transmembrane region" description="Helical" evidence="6">
    <location>
        <begin position="70"/>
        <end position="88"/>
    </location>
</feature>
<feature type="transmembrane region" description="Helical" evidence="6">
    <location>
        <begin position="184"/>
        <end position="203"/>
    </location>
</feature>
<feature type="transmembrane region" description="Helical" evidence="6">
    <location>
        <begin position="31"/>
        <end position="49"/>
    </location>
</feature>
<accession>A0A644XST6</accession>
<reference evidence="7" key="1">
    <citation type="submission" date="2019-08" db="EMBL/GenBank/DDBJ databases">
        <authorList>
            <person name="Kucharzyk K."/>
            <person name="Murdoch R.W."/>
            <person name="Higgins S."/>
            <person name="Loffler F."/>
        </authorList>
    </citation>
    <scope>NUCLEOTIDE SEQUENCE</scope>
</reference>